<comment type="function">
    <text evidence="1 12">Catalyzes the condensation of (S)-aspartate-beta-semialdehyde [(S)-ASA] and pyruvate to 4-hydroxy-tetrahydrodipicolinate (HTPA).</text>
</comment>
<feature type="binding site" evidence="12 15">
    <location>
        <position position="58"/>
    </location>
    <ligand>
        <name>pyruvate</name>
        <dbReference type="ChEBI" id="CHEBI:15361"/>
    </ligand>
</feature>
<dbReference type="Pfam" id="PF00701">
    <property type="entry name" value="DHDPS"/>
    <property type="match status" value="1"/>
</dbReference>
<dbReference type="CDD" id="cd00950">
    <property type="entry name" value="DHDPS"/>
    <property type="match status" value="1"/>
</dbReference>
<feature type="active site" description="Schiff-base intermediate with substrate" evidence="12 14">
    <location>
        <position position="174"/>
    </location>
</feature>
<feature type="site" description="Part of a proton relay during catalysis" evidence="12">
    <location>
        <position position="120"/>
    </location>
</feature>
<dbReference type="HAMAP" id="MF_00418">
    <property type="entry name" value="DapA"/>
    <property type="match status" value="1"/>
</dbReference>
<comment type="pathway">
    <text evidence="2 12">Amino-acid biosynthesis; L-lysine biosynthesis via DAP pathway; (S)-tetrahydrodipicolinate from L-aspartate: step 3/4.</text>
</comment>
<evidence type="ECO:0000313" key="17">
    <source>
        <dbReference type="Proteomes" id="UP000234198"/>
    </source>
</evidence>
<dbReference type="InterPro" id="IPR002220">
    <property type="entry name" value="DapA-like"/>
</dbReference>
<gene>
    <name evidence="12 16" type="primary">dapA</name>
    <name evidence="16" type="ORF">CYJ22_05120</name>
</gene>
<keyword evidence="5 12" id="KW-0963">Cytoplasm</keyword>
<dbReference type="EC" id="4.3.3.7" evidence="4 12"/>
<evidence type="ECO:0000256" key="1">
    <source>
        <dbReference type="ARBA" id="ARBA00003294"/>
    </source>
</evidence>
<comment type="similarity">
    <text evidence="3 12 13">Belongs to the DapA family.</text>
</comment>
<evidence type="ECO:0000256" key="5">
    <source>
        <dbReference type="ARBA" id="ARBA00022490"/>
    </source>
</evidence>
<dbReference type="PANTHER" id="PTHR12128:SF66">
    <property type="entry name" value="4-HYDROXY-2-OXOGLUTARATE ALDOLASE, MITOCHONDRIAL"/>
    <property type="match status" value="1"/>
</dbReference>
<dbReference type="Proteomes" id="UP000234198">
    <property type="component" value="Unassembled WGS sequence"/>
</dbReference>
<keyword evidence="10 12" id="KW-0704">Schiff base</keyword>
<protein>
    <recommendedName>
        <fullName evidence="4 12">4-hydroxy-tetrahydrodipicolinate synthase</fullName>
        <shortName evidence="12">HTPA synthase</shortName>
        <ecNumber evidence="4 12">4.3.3.7</ecNumber>
    </recommendedName>
</protein>
<dbReference type="InterPro" id="IPR005263">
    <property type="entry name" value="DapA"/>
</dbReference>
<feature type="active site" description="Proton donor/acceptor" evidence="12 14">
    <location>
        <position position="146"/>
    </location>
</feature>
<dbReference type="NCBIfam" id="TIGR00674">
    <property type="entry name" value="dapA"/>
    <property type="match status" value="1"/>
</dbReference>
<evidence type="ECO:0000313" key="16">
    <source>
        <dbReference type="EMBL" id="PKY64455.1"/>
    </source>
</evidence>
<keyword evidence="8 12" id="KW-0457">Lysine biosynthesis</keyword>
<proteinExistence type="inferred from homology"/>
<comment type="caution">
    <text evidence="16">The sequence shown here is derived from an EMBL/GenBank/DDBJ whole genome shotgun (WGS) entry which is preliminary data.</text>
</comment>
<evidence type="ECO:0000256" key="12">
    <source>
        <dbReference type="HAMAP-Rule" id="MF_00418"/>
    </source>
</evidence>
<dbReference type="GO" id="GO:0008840">
    <property type="term" value="F:4-hydroxy-tetrahydrodipicolinate synthase activity"/>
    <property type="evidence" value="ECO:0007669"/>
    <property type="project" value="UniProtKB-UniRule"/>
</dbReference>
<evidence type="ECO:0000256" key="6">
    <source>
        <dbReference type="ARBA" id="ARBA00022605"/>
    </source>
</evidence>
<comment type="subunit">
    <text evidence="12">Homotetramer; dimer of dimers.</text>
</comment>
<evidence type="ECO:0000256" key="10">
    <source>
        <dbReference type="ARBA" id="ARBA00023270"/>
    </source>
</evidence>
<feature type="binding site" evidence="12 15">
    <location>
        <position position="214"/>
    </location>
    <ligand>
        <name>pyruvate</name>
        <dbReference type="ChEBI" id="CHEBI:15361"/>
    </ligand>
</feature>
<dbReference type="InterPro" id="IPR013785">
    <property type="entry name" value="Aldolase_TIM"/>
</dbReference>
<evidence type="ECO:0000256" key="7">
    <source>
        <dbReference type="ARBA" id="ARBA00022915"/>
    </source>
</evidence>
<sequence>MRIMERMSNIPPRRFGSLAAAMVTPMTDTGEIDLPSAQRLATKLVDEGCDTILLSGTTGESPTTHQPEKNDLTDAVREAVGDRAFILCGACSNDTAHAVRIGEGAQEHGADGLLIVSPYYNRPSQEGLRAHVRAVTDATDLPVMLYDIPGRTGIAFSDATLDILAQHPRILGVKDATGDVETGVERMHRTGLEYYSGDDGLNFAWMTGGASGFISVVTHVASAQYRRMIELLDSDQVWEARELSYSLRPLVHAIMGGGQGAVMAKYALWLQGVIDSPAVRLPMVGISDDEVSALRRALCTAGLL</sequence>
<dbReference type="PIRSF" id="PIRSF001365">
    <property type="entry name" value="DHDPS"/>
    <property type="match status" value="1"/>
</dbReference>
<dbReference type="EMBL" id="PKKM01000006">
    <property type="protein sequence ID" value="PKY64455.1"/>
    <property type="molecule type" value="Genomic_DNA"/>
</dbReference>
<dbReference type="UniPathway" id="UPA00034">
    <property type="reaction ID" value="UER00017"/>
</dbReference>
<comment type="catalytic activity">
    <reaction evidence="11 12">
        <text>L-aspartate 4-semialdehyde + pyruvate = (2S,4S)-4-hydroxy-2,3,4,5-tetrahydrodipicolinate + H2O + H(+)</text>
        <dbReference type="Rhea" id="RHEA:34171"/>
        <dbReference type="ChEBI" id="CHEBI:15361"/>
        <dbReference type="ChEBI" id="CHEBI:15377"/>
        <dbReference type="ChEBI" id="CHEBI:15378"/>
        <dbReference type="ChEBI" id="CHEBI:67139"/>
        <dbReference type="ChEBI" id="CHEBI:537519"/>
        <dbReference type="EC" id="4.3.3.7"/>
    </reaction>
</comment>
<name>A0A2I1I004_9ACTO</name>
<evidence type="ECO:0000256" key="13">
    <source>
        <dbReference type="PIRNR" id="PIRNR001365"/>
    </source>
</evidence>
<dbReference type="PRINTS" id="PR00146">
    <property type="entry name" value="DHPICSNTHASE"/>
</dbReference>
<dbReference type="Gene3D" id="3.20.20.70">
    <property type="entry name" value="Aldolase class I"/>
    <property type="match status" value="1"/>
</dbReference>
<comment type="subcellular location">
    <subcellularLocation>
        <location evidence="12">Cytoplasm</location>
    </subcellularLocation>
</comment>
<evidence type="ECO:0000256" key="9">
    <source>
        <dbReference type="ARBA" id="ARBA00023239"/>
    </source>
</evidence>
<keyword evidence="7 12" id="KW-0220">Diaminopimelate biosynthesis</keyword>
<evidence type="ECO:0000256" key="3">
    <source>
        <dbReference type="ARBA" id="ARBA00007592"/>
    </source>
</evidence>
<comment type="caution">
    <text evidence="12">Was originally thought to be a dihydrodipicolinate synthase (DHDPS), catalyzing the condensation of (S)-aspartate-beta-semialdehyde [(S)-ASA] and pyruvate to dihydrodipicolinate (DHDP). However, it was shown in E.coli that the product of the enzymatic reaction is not dihydrodipicolinate but in fact (4S)-4-hydroxy-2,3,4,5-tetrahydro-(2S)-dipicolinic acid (HTPA), and that the consecutive dehydration reaction leading to DHDP is not spontaneous but catalyzed by DapB.</text>
</comment>
<evidence type="ECO:0000256" key="2">
    <source>
        <dbReference type="ARBA" id="ARBA00005120"/>
    </source>
</evidence>
<evidence type="ECO:0000256" key="11">
    <source>
        <dbReference type="ARBA" id="ARBA00047836"/>
    </source>
</evidence>
<reference evidence="16 17" key="1">
    <citation type="submission" date="2017-12" db="EMBL/GenBank/DDBJ databases">
        <title>Phylogenetic diversity of female urinary microbiome.</title>
        <authorList>
            <person name="Thomas-White K."/>
            <person name="Wolfe A.J."/>
        </authorList>
    </citation>
    <scope>NUCLEOTIDE SEQUENCE [LARGE SCALE GENOMIC DNA]</scope>
    <source>
        <strain evidence="16 17">UMB0018</strain>
    </source>
</reference>
<dbReference type="AlphaFoldDB" id="A0A2I1I004"/>
<dbReference type="SUPFAM" id="SSF51569">
    <property type="entry name" value="Aldolase"/>
    <property type="match status" value="1"/>
</dbReference>
<evidence type="ECO:0000256" key="8">
    <source>
        <dbReference type="ARBA" id="ARBA00023154"/>
    </source>
</evidence>
<dbReference type="PROSITE" id="PS00666">
    <property type="entry name" value="DHDPS_2"/>
    <property type="match status" value="1"/>
</dbReference>
<accession>A0A2I1I004</accession>
<dbReference type="GO" id="GO:0009089">
    <property type="term" value="P:lysine biosynthetic process via diaminopimelate"/>
    <property type="evidence" value="ECO:0007669"/>
    <property type="project" value="UniProtKB-UniRule"/>
</dbReference>
<evidence type="ECO:0000256" key="14">
    <source>
        <dbReference type="PIRSR" id="PIRSR001365-1"/>
    </source>
</evidence>
<organism evidence="16 17">
    <name type="scientific">Schaalia odontolytica</name>
    <dbReference type="NCBI Taxonomy" id="1660"/>
    <lineage>
        <taxon>Bacteria</taxon>
        <taxon>Bacillati</taxon>
        <taxon>Actinomycetota</taxon>
        <taxon>Actinomycetes</taxon>
        <taxon>Actinomycetales</taxon>
        <taxon>Actinomycetaceae</taxon>
        <taxon>Schaalia</taxon>
    </lineage>
</organism>
<dbReference type="PANTHER" id="PTHR12128">
    <property type="entry name" value="DIHYDRODIPICOLINATE SYNTHASE"/>
    <property type="match status" value="1"/>
</dbReference>
<dbReference type="GO" id="GO:0019877">
    <property type="term" value="P:diaminopimelate biosynthetic process"/>
    <property type="evidence" value="ECO:0007669"/>
    <property type="project" value="UniProtKB-UniRule"/>
</dbReference>
<feature type="site" description="Part of a proton relay during catalysis" evidence="12">
    <location>
        <position position="57"/>
    </location>
</feature>
<dbReference type="InterPro" id="IPR020625">
    <property type="entry name" value="Schiff_base-form_aldolases_AS"/>
</dbReference>
<dbReference type="SMART" id="SM01130">
    <property type="entry name" value="DHDPS"/>
    <property type="match status" value="1"/>
</dbReference>
<keyword evidence="6 12" id="KW-0028">Amino-acid biosynthesis</keyword>
<evidence type="ECO:0000256" key="4">
    <source>
        <dbReference type="ARBA" id="ARBA00012086"/>
    </source>
</evidence>
<evidence type="ECO:0000256" key="15">
    <source>
        <dbReference type="PIRSR" id="PIRSR001365-2"/>
    </source>
</evidence>
<keyword evidence="9 12" id="KW-0456">Lyase</keyword>
<dbReference type="GO" id="GO:0005829">
    <property type="term" value="C:cytosol"/>
    <property type="evidence" value="ECO:0007669"/>
    <property type="project" value="TreeGrafter"/>
</dbReference>